<proteinExistence type="predicted"/>
<dbReference type="Proteomes" id="UP001342314">
    <property type="component" value="Unassembled WGS sequence"/>
</dbReference>
<sequence length="431" mass="46086">MAVKAPASAALLAQSQALGPDLSPLVSSVSRQPTASIEGSPEPALVATRTPTDAALALSPFELACGEAHSTRRLVSFCLAALALSTAVRAACFAQPVFGKYLLENLAPVERDSVRWRYLVVNRAWETAAGAWVWHRINGVIRGEGAVFGCILALVARVSLYAFEHSYFLLSTQTVAVLLLIDAVAFASAFSLAPTFLPHPPSARPVLSAFTRLRHDPAQWLNLVVGVALATFVGALGGFVLERCGGRAFVERNVIEATVPSYLLKDELTTSEVLEHPSWTIPSLRTYDFPLSMAHHLLQSSLSALSLVPLLTALPSLAPSRLAPLAALLVGVPAVGVYYDVLPVTLVAALTTGAALAVRAAVQAGVLAWVLEELRRTKTSRAVRIVLVDPLSGEVIAEREGQMEEDARGTLRKDERGVTRRRVTIRGDVEL</sequence>
<evidence type="ECO:0000313" key="3">
    <source>
        <dbReference type="Proteomes" id="UP001342314"/>
    </source>
</evidence>
<protein>
    <recommendedName>
        <fullName evidence="4">Proteophosphoglycan ppg4</fullName>
    </recommendedName>
</protein>
<dbReference type="EMBL" id="BQKY01000018">
    <property type="protein sequence ID" value="GJN94566.1"/>
    <property type="molecule type" value="Genomic_DNA"/>
</dbReference>
<evidence type="ECO:0008006" key="4">
    <source>
        <dbReference type="Google" id="ProtNLM"/>
    </source>
</evidence>
<comment type="caution">
    <text evidence="2">The sequence shown here is derived from an EMBL/GenBank/DDBJ whole genome shotgun (WGS) entry which is preliminary data.</text>
</comment>
<gene>
    <name evidence="2" type="ORF">Rhopal_007649-T1</name>
</gene>
<feature type="transmembrane region" description="Helical" evidence="1">
    <location>
        <begin position="145"/>
        <end position="163"/>
    </location>
</feature>
<keyword evidence="3" id="KW-1185">Reference proteome</keyword>
<dbReference type="AlphaFoldDB" id="A0AAV5GQ95"/>
<name>A0AAV5GQ95_9BASI</name>
<feature type="transmembrane region" description="Helical" evidence="1">
    <location>
        <begin position="322"/>
        <end position="339"/>
    </location>
</feature>
<keyword evidence="1" id="KW-0472">Membrane</keyword>
<feature type="transmembrane region" description="Helical" evidence="1">
    <location>
        <begin position="175"/>
        <end position="197"/>
    </location>
</feature>
<feature type="transmembrane region" description="Helical" evidence="1">
    <location>
        <begin position="217"/>
        <end position="241"/>
    </location>
</feature>
<accession>A0AAV5GQ95</accession>
<keyword evidence="1" id="KW-0812">Transmembrane</keyword>
<evidence type="ECO:0000313" key="2">
    <source>
        <dbReference type="EMBL" id="GJN94566.1"/>
    </source>
</evidence>
<keyword evidence="1" id="KW-1133">Transmembrane helix</keyword>
<reference evidence="2 3" key="1">
    <citation type="submission" date="2021-12" db="EMBL/GenBank/DDBJ databases">
        <title>High titer production of polyol ester of fatty acids by Rhodotorula paludigena BS15 towards product separation-free biomass refinery.</title>
        <authorList>
            <person name="Mano J."/>
            <person name="Ono H."/>
            <person name="Tanaka T."/>
            <person name="Naito K."/>
            <person name="Sushida H."/>
            <person name="Ike M."/>
            <person name="Tokuyasu K."/>
            <person name="Kitaoka M."/>
        </authorList>
    </citation>
    <scope>NUCLEOTIDE SEQUENCE [LARGE SCALE GENOMIC DNA]</scope>
    <source>
        <strain evidence="2 3">BS15</strain>
    </source>
</reference>
<feature type="transmembrane region" description="Helical" evidence="1">
    <location>
        <begin position="345"/>
        <end position="371"/>
    </location>
</feature>
<evidence type="ECO:0000256" key="1">
    <source>
        <dbReference type="SAM" id="Phobius"/>
    </source>
</evidence>
<organism evidence="2 3">
    <name type="scientific">Rhodotorula paludigena</name>
    <dbReference type="NCBI Taxonomy" id="86838"/>
    <lineage>
        <taxon>Eukaryota</taxon>
        <taxon>Fungi</taxon>
        <taxon>Dikarya</taxon>
        <taxon>Basidiomycota</taxon>
        <taxon>Pucciniomycotina</taxon>
        <taxon>Microbotryomycetes</taxon>
        <taxon>Sporidiobolales</taxon>
        <taxon>Sporidiobolaceae</taxon>
        <taxon>Rhodotorula</taxon>
    </lineage>
</organism>